<keyword evidence="1" id="KW-0175">Coiled coil</keyword>
<accession>A0A3P1VX78</accession>
<dbReference type="SUPFAM" id="SSF52540">
    <property type="entry name" value="P-loop containing nucleoside triphosphate hydrolases"/>
    <property type="match status" value="1"/>
</dbReference>
<feature type="transmembrane region" description="Helical" evidence="2">
    <location>
        <begin position="119"/>
        <end position="140"/>
    </location>
</feature>
<evidence type="ECO:0000256" key="1">
    <source>
        <dbReference type="SAM" id="Coils"/>
    </source>
</evidence>
<feature type="coiled-coil region" evidence="1">
    <location>
        <begin position="635"/>
        <end position="687"/>
    </location>
</feature>
<feature type="domain" description="KAP NTPase" evidence="3">
    <location>
        <begin position="169"/>
        <end position="439"/>
    </location>
</feature>
<protein>
    <recommendedName>
        <fullName evidence="3">KAP NTPase domain-containing protein</fullName>
    </recommendedName>
</protein>
<comment type="caution">
    <text evidence="4">The sequence shown here is derived from an EMBL/GenBank/DDBJ whole genome shotgun (WGS) entry which is preliminary data.</text>
</comment>
<organism evidence="4">
    <name type="scientific">Fusobacterium nucleatum</name>
    <dbReference type="NCBI Taxonomy" id="851"/>
    <lineage>
        <taxon>Bacteria</taxon>
        <taxon>Fusobacteriati</taxon>
        <taxon>Fusobacteriota</taxon>
        <taxon>Fusobacteriia</taxon>
        <taxon>Fusobacteriales</taxon>
        <taxon>Fusobacteriaceae</taxon>
        <taxon>Fusobacterium</taxon>
    </lineage>
</organism>
<gene>
    <name evidence="4" type="ORF">EII28_01880</name>
</gene>
<feature type="transmembrane region" description="Helical" evidence="2">
    <location>
        <begin position="7"/>
        <end position="27"/>
    </location>
</feature>
<dbReference type="AlphaFoldDB" id="A0A3P1VX78"/>
<evidence type="ECO:0000313" key="4">
    <source>
        <dbReference type="EMBL" id="RRD38395.1"/>
    </source>
</evidence>
<dbReference type="InterPro" id="IPR027417">
    <property type="entry name" value="P-loop_NTPase"/>
</dbReference>
<evidence type="ECO:0000259" key="3">
    <source>
        <dbReference type="Pfam" id="PF07693"/>
    </source>
</evidence>
<dbReference type="EMBL" id="RQZD01000002">
    <property type="protein sequence ID" value="RRD38395.1"/>
    <property type="molecule type" value="Genomic_DNA"/>
</dbReference>
<feature type="transmembrane region" description="Helical" evidence="2">
    <location>
        <begin position="33"/>
        <end position="50"/>
    </location>
</feature>
<reference evidence="4" key="1">
    <citation type="submission" date="2018-11" db="EMBL/GenBank/DDBJ databases">
        <title>Genomes From Bacteria Associated with the Canine Oral Cavity: a Test Case for Automated Genome-Based Taxonomic Assignment.</title>
        <authorList>
            <person name="Coil D.A."/>
            <person name="Jospin G."/>
            <person name="Darling A.E."/>
            <person name="Wallis C."/>
            <person name="Davis I.J."/>
            <person name="Harris S."/>
            <person name="Eisen J.A."/>
            <person name="Holcombe L.J."/>
            <person name="O'Flynn C."/>
        </authorList>
    </citation>
    <scope>NUCLEOTIDE SEQUENCE [LARGE SCALE GENOMIC DNA]</scope>
    <source>
        <strain evidence="4">OH5060</strain>
    </source>
</reference>
<keyword evidence="2" id="KW-1133">Transmembrane helix</keyword>
<dbReference type="Gene3D" id="3.40.50.300">
    <property type="entry name" value="P-loop containing nucleotide triphosphate hydrolases"/>
    <property type="match status" value="1"/>
</dbReference>
<dbReference type="Pfam" id="PF07693">
    <property type="entry name" value="KAP_NTPase"/>
    <property type="match status" value="1"/>
</dbReference>
<name>A0A3P1VX78_FUSNU</name>
<proteinExistence type="predicted"/>
<feature type="coiled-coil region" evidence="1">
    <location>
        <begin position="265"/>
        <end position="292"/>
    </location>
</feature>
<evidence type="ECO:0000256" key="2">
    <source>
        <dbReference type="SAM" id="Phobius"/>
    </source>
</evidence>
<keyword evidence="2" id="KW-0812">Transmembrane</keyword>
<sequence>MIILNFLMSYIIFPLFFSSIIYIFTTIENHSYTKWLILILGLLIFINYYFYKKIVMIIRKTYVNRINYYLSIILIFLTFFNIENFKEVIKIINQNIKNNFNQEIFLEIKNILNTVSYFYLFYFILLIGIIFLLTIIYNIFKNRKINKKVKENNEEIKLLSFREKEKDKLKSMIENKKISSILIEAEIGNGKTTLINSLFKDLQNEEIIYLKLPLIKSVDELKRNLFLELQKIFLKNDLDNQFINAFLDNISAFKLGFLEINFGKKENMWNTIKKLQNTLKELDKNIIVVLDDIERENDANKIYESILFLGELSEYFKDTKTTTLLLAQYSYLEDKLKEINKDTLYLEKYYKYKFKLNEPTPSEFLNKDYRLLIEEAISTTPNLLIDENLKENFINSIIENINSFFTANEIILNEKNSDFIKINIRALEKSIRNIMYLYNFYIDSYITYCIFTYCILEENFKSSICSQLSHILDENILSEKETKNNILKNYCNNSLKNYSKSNSYTNLFKEIINIISVYKKGEILIEKLNIKSNLIKEILDKKTKKTDFFPIDGYGDYIFNLIDGNLEKLNIAIENDLIVTKSLLIRVINSVNCPIILSKNSLVKVEKLLLKREYTPYELEKLSATEKETLEELSINHNMNLRDKLEKELAEELKETRKKFIQKIKEVEFLKENLSKIENLLKEDNNKYEKYFWNYNN</sequence>
<keyword evidence="2" id="KW-0472">Membrane</keyword>
<dbReference type="InterPro" id="IPR011646">
    <property type="entry name" value="KAP_P-loop"/>
</dbReference>
<feature type="transmembrane region" description="Helical" evidence="2">
    <location>
        <begin position="62"/>
        <end position="82"/>
    </location>
</feature>